<gene>
    <name evidence="4" type="primary">LOC109125038</name>
</gene>
<comment type="similarity">
    <text evidence="1">Belongs to the 'GDSL' lipolytic enzyme family.</text>
</comment>
<reference evidence="4" key="2">
    <citation type="submission" date="2025-08" db="UniProtKB">
        <authorList>
            <consortium name="RefSeq"/>
        </authorList>
    </citation>
    <scope>IDENTIFICATION</scope>
    <source>
        <tissue evidence="4">Leaf</tissue>
    </source>
</reference>
<dbReference type="InterPro" id="IPR036514">
    <property type="entry name" value="SGNH_hydro_sf"/>
</dbReference>
<dbReference type="InterPro" id="IPR001087">
    <property type="entry name" value="GDSL"/>
</dbReference>
<dbReference type="Proteomes" id="UP000694864">
    <property type="component" value="Chromosome 7"/>
</dbReference>
<feature type="signal peptide" evidence="2">
    <location>
        <begin position="1"/>
        <end position="23"/>
    </location>
</feature>
<organism evidence="3 4">
    <name type="scientific">Camelina sativa</name>
    <name type="common">False flax</name>
    <name type="synonym">Myagrum sativum</name>
    <dbReference type="NCBI Taxonomy" id="90675"/>
    <lineage>
        <taxon>Eukaryota</taxon>
        <taxon>Viridiplantae</taxon>
        <taxon>Streptophyta</taxon>
        <taxon>Embryophyta</taxon>
        <taxon>Tracheophyta</taxon>
        <taxon>Spermatophyta</taxon>
        <taxon>Magnoliopsida</taxon>
        <taxon>eudicotyledons</taxon>
        <taxon>Gunneridae</taxon>
        <taxon>Pentapetalae</taxon>
        <taxon>rosids</taxon>
        <taxon>malvids</taxon>
        <taxon>Brassicales</taxon>
        <taxon>Brassicaceae</taxon>
        <taxon>Camelineae</taxon>
        <taxon>Camelina</taxon>
    </lineage>
</organism>
<keyword evidence="2" id="KW-0732">Signal</keyword>
<evidence type="ECO:0000256" key="1">
    <source>
        <dbReference type="ARBA" id="ARBA00008668"/>
    </source>
</evidence>
<evidence type="ECO:0000313" key="4">
    <source>
        <dbReference type="RefSeq" id="XP_019082554.1"/>
    </source>
</evidence>
<evidence type="ECO:0000313" key="3">
    <source>
        <dbReference type="Proteomes" id="UP000694864"/>
    </source>
</evidence>
<feature type="chain" id="PRO_5045547068" evidence="2">
    <location>
        <begin position="24"/>
        <end position="240"/>
    </location>
</feature>
<dbReference type="PANTHER" id="PTHR45642">
    <property type="entry name" value="GDSL ESTERASE/LIPASE EXL3"/>
    <property type="match status" value="1"/>
</dbReference>
<reference evidence="3" key="1">
    <citation type="journal article" date="2014" name="Nat. Commun.">
        <title>The emerging biofuel crop Camelina sativa retains a highly undifferentiated hexaploid genome structure.</title>
        <authorList>
            <person name="Kagale S."/>
            <person name="Koh C."/>
            <person name="Nixon J."/>
            <person name="Bollina V."/>
            <person name="Clarke W.E."/>
            <person name="Tuteja R."/>
            <person name="Spillane C."/>
            <person name="Robinson S.J."/>
            <person name="Links M.G."/>
            <person name="Clarke C."/>
            <person name="Higgins E.E."/>
            <person name="Huebert T."/>
            <person name="Sharpe A.G."/>
            <person name="Parkin I.A."/>
        </authorList>
    </citation>
    <scope>NUCLEOTIDE SEQUENCE [LARGE SCALE GENOMIC DNA]</scope>
    <source>
        <strain evidence="3">cv. DH55</strain>
    </source>
</reference>
<sequence>MSISKPIAFGLFFVVTQLVSCDAAANTTTQPLFPAILIFGDSTADTGNNNYYPQAVFKSKHLPYGVDLPGHQANGRFSNGKLISDVLSTITYLVYGLHRYVGVLIPAPTSTKLNIKEFVPPFLQPNISDQDIVTGVCFASAGAGYDDGTSLSSHAIPVSQQPSMFKDYISRLKGIVGDKKAMEIVNNALVVISAGPNDFILNFYDILTRRLQYPTIYGYQDFVLKRLDGFFRVQSHILFL</sequence>
<accession>A0ABM1Q716</accession>
<proteinExistence type="inferred from homology"/>
<dbReference type="Pfam" id="PF00657">
    <property type="entry name" value="Lipase_GDSL"/>
    <property type="match status" value="1"/>
</dbReference>
<evidence type="ECO:0000256" key="2">
    <source>
        <dbReference type="SAM" id="SignalP"/>
    </source>
</evidence>
<dbReference type="PANTHER" id="PTHR45642:SF148">
    <property type="entry name" value="GENOME ASSEMBLY, CHROMOSOME: A04"/>
    <property type="match status" value="1"/>
</dbReference>
<name>A0ABM1Q716_CAMSA</name>
<dbReference type="Gene3D" id="3.40.50.1110">
    <property type="entry name" value="SGNH hydrolase"/>
    <property type="match status" value="1"/>
</dbReference>
<keyword evidence="3" id="KW-1185">Reference proteome</keyword>
<dbReference type="RefSeq" id="XP_019082554.1">
    <property type="nucleotide sequence ID" value="XM_019227009.1"/>
</dbReference>
<dbReference type="GeneID" id="109125038"/>
<dbReference type="InterPro" id="IPR050592">
    <property type="entry name" value="GDSL_lipolytic_enzyme"/>
</dbReference>
<protein>
    <submittedName>
        <fullName evidence="4">GDSL esterase/lipase At2g30220-like</fullName>
    </submittedName>
</protein>